<proteinExistence type="inferred from homology"/>
<dbReference type="RefSeq" id="WP_167185216.1">
    <property type="nucleotide sequence ID" value="NZ_JAAONZ010000005.1"/>
</dbReference>
<name>A0A9E5MHB4_9GAMM</name>
<protein>
    <submittedName>
        <fullName evidence="9">GTP-binding protein</fullName>
    </submittedName>
</protein>
<dbReference type="CDD" id="cd03112">
    <property type="entry name" value="CobW-like"/>
    <property type="match status" value="1"/>
</dbReference>
<comment type="catalytic activity">
    <reaction evidence="6">
        <text>GTP + H2O = GDP + phosphate + H(+)</text>
        <dbReference type="Rhea" id="RHEA:19669"/>
        <dbReference type="ChEBI" id="CHEBI:15377"/>
        <dbReference type="ChEBI" id="CHEBI:15378"/>
        <dbReference type="ChEBI" id="CHEBI:37565"/>
        <dbReference type="ChEBI" id="CHEBI:43474"/>
        <dbReference type="ChEBI" id="CHEBI:58189"/>
    </reaction>
    <physiologicalReaction direction="left-to-right" evidence="6">
        <dbReference type="Rhea" id="RHEA:19670"/>
    </physiologicalReaction>
</comment>
<dbReference type="GO" id="GO:0016787">
    <property type="term" value="F:hydrolase activity"/>
    <property type="evidence" value="ECO:0007669"/>
    <property type="project" value="UniProtKB-KW"/>
</dbReference>
<gene>
    <name evidence="9" type="ORF">G8770_09305</name>
</gene>
<dbReference type="Pfam" id="PF02492">
    <property type="entry name" value="cobW"/>
    <property type="match status" value="1"/>
</dbReference>
<keyword evidence="1" id="KW-0547">Nucleotide-binding</keyword>
<keyword evidence="10" id="KW-1185">Reference proteome</keyword>
<dbReference type="InterPro" id="IPR051316">
    <property type="entry name" value="Zinc-reg_GTPase_activator"/>
</dbReference>
<dbReference type="InterPro" id="IPR036627">
    <property type="entry name" value="CobW-likC_sf"/>
</dbReference>
<feature type="compositionally biased region" description="Polar residues" evidence="7">
    <location>
        <begin position="337"/>
        <end position="350"/>
    </location>
</feature>
<evidence type="ECO:0000256" key="7">
    <source>
        <dbReference type="SAM" id="MobiDB-lite"/>
    </source>
</evidence>
<dbReference type="SMART" id="SM00833">
    <property type="entry name" value="CobW_C"/>
    <property type="match status" value="1"/>
</dbReference>
<feature type="region of interest" description="Disordered" evidence="7">
    <location>
        <begin position="320"/>
        <end position="350"/>
    </location>
</feature>
<feature type="compositionally biased region" description="Basic and acidic residues" evidence="7">
    <location>
        <begin position="320"/>
        <end position="332"/>
    </location>
</feature>
<dbReference type="Proteomes" id="UP000787472">
    <property type="component" value="Unassembled WGS sequence"/>
</dbReference>
<evidence type="ECO:0000259" key="8">
    <source>
        <dbReference type="SMART" id="SM00833"/>
    </source>
</evidence>
<dbReference type="Gene3D" id="3.40.50.300">
    <property type="entry name" value="P-loop containing nucleotide triphosphate hydrolases"/>
    <property type="match status" value="1"/>
</dbReference>
<dbReference type="InterPro" id="IPR011629">
    <property type="entry name" value="CobW-like_C"/>
</dbReference>
<comment type="function">
    <text evidence="5">Zinc chaperone that directly transfers zinc cofactor to target proteins, thereby activating them. Zinc is transferred from the CXCC motif in the GTPase domain to the zinc binding site in target proteins in a process requiring GTP hydrolysis.</text>
</comment>
<evidence type="ECO:0000256" key="5">
    <source>
        <dbReference type="ARBA" id="ARBA00045658"/>
    </source>
</evidence>
<evidence type="ECO:0000256" key="6">
    <source>
        <dbReference type="ARBA" id="ARBA00049117"/>
    </source>
</evidence>
<dbReference type="Gene3D" id="3.30.1220.10">
    <property type="entry name" value="CobW-like, C-terminal domain"/>
    <property type="match status" value="1"/>
</dbReference>
<dbReference type="EMBL" id="JAAONZ010000005">
    <property type="protein sequence ID" value="NHO65736.1"/>
    <property type="molecule type" value="Genomic_DNA"/>
</dbReference>
<comment type="caution">
    <text evidence="9">The sequence shown here is derived from an EMBL/GenBank/DDBJ whole genome shotgun (WGS) entry which is preliminary data.</text>
</comment>
<dbReference type="SUPFAM" id="SSF90002">
    <property type="entry name" value="Hypothetical protein YjiA, C-terminal domain"/>
    <property type="match status" value="1"/>
</dbReference>
<evidence type="ECO:0000256" key="3">
    <source>
        <dbReference type="ARBA" id="ARBA00023186"/>
    </source>
</evidence>
<accession>A0A9E5MHB4</accession>
<dbReference type="GO" id="GO:0000166">
    <property type="term" value="F:nucleotide binding"/>
    <property type="evidence" value="ECO:0007669"/>
    <property type="project" value="UniProtKB-KW"/>
</dbReference>
<evidence type="ECO:0000256" key="2">
    <source>
        <dbReference type="ARBA" id="ARBA00022801"/>
    </source>
</evidence>
<dbReference type="Pfam" id="PF07683">
    <property type="entry name" value="CobW_C"/>
    <property type="match status" value="1"/>
</dbReference>
<comment type="similarity">
    <text evidence="4">Belongs to the SIMIBI class G3E GTPase family. ZNG1 subfamily.</text>
</comment>
<keyword evidence="2" id="KW-0378">Hydrolase</keyword>
<dbReference type="InterPro" id="IPR027417">
    <property type="entry name" value="P-loop_NTPase"/>
</dbReference>
<evidence type="ECO:0000313" key="9">
    <source>
        <dbReference type="EMBL" id="NHO65736.1"/>
    </source>
</evidence>
<sequence length="376" mass="41401">MNLKTAPIPVTVVSGFLGSGKTTLLNRILSSDHGLKIAVMVNDFGDINIDSELIVSAEQNTLNLANGCICCTVESDLIEQLRQLHQRRDRPDHILIETSGVSNPSKVVSSLRYPQFRHKLVIDGVITLLDADQFSTLEGDMKSLAMDQLAVADIVVINKTDLASDAQLQQLREQWLYPNARVIETQFAEVPLVLLFGQGVADAALKSASDHRCAEHSQEHSVGHSRGECQDHCLTHIHEHSASIRCTSHSAHAELSHGQMFATLSWQSSSLMSLPKLRQALQNLPASIYRVKGFVHLKEVPDQRCVVHVVGSRVHLEKERPLPQTRITEKPADSPQPIESPQHIKSPQPTNNQLVLIGLPPLDQGSLSALFEQCAL</sequence>
<evidence type="ECO:0000313" key="10">
    <source>
        <dbReference type="Proteomes" id="UP000787472"/>
    </source>
</evidence>
<evidence type="ECO:0000256" key="4">
    <source>
        <dbReference type="ARBA" id="ARBA00034320"/>
    </source>
</evidence>
<dbReference type="AlphaFoldDB" id="A0A9E5MHB4"/>
<keyword evidence="3" id="KW-0143">Chaperone</keyword>
<organism evidence="9 10">
    <name type="scientific">Pseudomaricurvus hydrocarbonicus</name>
    <dbReference type="NCBI Taxonomy" id="1470433"/>
    <lineage>
        <taxon>Bacteria</taxon>
        <taxon>Pseudomonadati</taxon>
        <taxon>Pseudomonadota</taxon>
        <taxon>Gammaproteobacteria</taxon>
        <taxon>Cellvibrionales</taxon>
        <taxon>Cellvibrionaceae</taxon>
        <taxon>Pseudomaricurvus</taxon>
    </lineage>
</organism>
<evidence type="ECO:0000256" key="1">
    <source>
        <dbReference type="ARBA" id="ARBA00022741"/>
    </source>
</evidence>
<dbReference type="InterPro" id="IPR003495">
    <property type="entry name" value="CobW/HypB/UreG_nucleotide-bd"/>
</dbReference>
<reference evidence="9" key="1">
    <citation type="submission" date="2020-03" db="EMBL/GenBank/DDBJ databases">
        <authorList>
            <person name="Guo F."/>
        </authorList>
    </citation>
    <scope>NUCLEOTIDE SEQUENCE</scope>
    <source>
        <strain evidence="9">JCM 30134</strain>
    </source>
</reference>
<dbReference type="PANTHER" id="PTHR13748">
    <property type="entry name" value="COBW-RELATED"/>
    <property type="match status" value="1"/>
</dbReference>
<dbReference type="SUPFAM" id="SSF52540">
    <property type="entry name" value="P-loop containing nucleoside triphosphate hydrolases"/>
    <property type="match status" value="1"/>
</dbReference>
<feature type="domain" description="CobW C-terminal" evidence="8">
    <location>
        <begin position="261"/>
        <end position="375"/>
    </location>
</feature>